<evidence type="ECO:0000256" key="2">
    <source>
        <dbReference type="SAM" id="SignalP"/>
    </source>
</evidence>
<name>A0A0K1PKF2_9BACT</name>
<evidence type="ECO:0000256" key="1">
    <source>
        <dbReference type="SAM" id="MobiDB-lite"/>
    </source>
</evidence>
<reference evidence="3 4" key="1">
    <citation type="submission" date="2015-08" db="EMBL/GenBank/DDBJ databases">
        <authorList>
            <person name="Babu N.S."/>
            <person name="Beckwith C.J."/>
            <person name="Beseler K.G."/>
            <person name="Brison A."/>
            <person name="Carone J.V."/>
            <person name="Caskin T.P."/>
            <person name="Diamond M."/>
            <person name="Durham M.E."/>
            <person name="Foxe J.M."/>
            <person name="Go M."/>
            <person name="Henderson B.A."/>
            <person name="Jones I.B."/>
            <person name="McGettigan J.A."/>
            <person name="Micheletti S.J."/>
            <person name="Nasrallah M.E."/>
            <person name="Ortiz D."/>
            <person name="Piller C.R."/>
            <person name="Privatt S.R."/>
            <person name="Schneider S.L."/>
            <person name="Sharp S."/>
            <person name="Smith T.C."/>
            <person name="Stanton J.D."/>
            <person name="Ullery H.E."/>
            <person name="Wilson R.J."/>
            <person name="Serrano M.G."/>
            <person name="Buck G."/>
            <person name="Lee V."/>
            <person name="Wang Y."/>
            <person name="Carvalho R."/>
            <person name="Voegtly L."/>
            <person name="Shi R."/>
            <person name="Duckworth R."/>
            <person name="Johnson A."/>
            <person name="Loviza R."/>
            <person name="Walstead R."/>
            <person name="Shah Z."/>
            <person name="Kiflezghi M."/>
            <person name="Wade K."/>
            <person name="Ball S.L."/>
            <person name="Bradley K.W."/>
            <person name="Asai D.J."/>
            <person name="Bowman C.A."/>
            <person name="Russell D.A."/>
            <person name="Pope W.H."/>
            <person name="Jacobs-Sera D."/>
            <person name="Hendrix R.W."/>
            <person name="Hatfull G.F."/>
        </authorList>
    </citation>
    <scope>NUCLEOTIDE SEQUENCE [LARGE SCALE GENOMIC DNA]</scope>
    <source>
        <strain evidence="3 4">DSM 27648</strain>
    </source>
</reference>
<dbReference type="Proteomes" id="UP000064967">
    <property type="component" value="Chromosome"/>
</dbReference>
<dbReference type="AlphaFoldDB" id="A0A0K1PKF2"/>
<organism evidence="3 4">
    <name type="scientific">Labilithrix luteola</name>
    <dbReference type="NCBI Taxonomy" id="1391654"/>
    <lineage>
        <taxon>Bacteria</taxon>
        <taxon>Pseudomonadati</taxon>
        <taxon>Myxococcota</taxon>
        <taxon>Polyangia</taxon>
        <taxon>Polyangiales</taxon>
        <taxon>Labilitrichaceae</taxon>
        <taxon>Labilithrix</taxon>
    </lineage>
</organism>
<proteinExistence type="predicted"/>
<dbReference type="EMBL" id="CP012333">
    <property type="protein sequence ID" value="AKU93584.1"/>
    <property type="molecule type" value="Genomic_DNA"/>
</dbReference>
<accession>A0A0K1PKF2</accession>
<protein>
    <submittedName>
        <fullName evidence="3">Uncharacterized protein</fullName>
    </submittedName>
</protein>
<dbReference type="PROSITE" id="PS51257">
    <property type="entry name" value="PROKAR_LIPOPROTEIN"/>
    <property type="match status" value="1"/>
</dbReference>
<keyword evidence="2" id="KW-0732">Signal</keyword>
<feature type="signal peptide" evidence="2">
    <location>
        <begin position="1"/>
        <end position="24"/>
    </location>
</feature>
<feature type="region of interest" description="Disordered" evidence="1">
    <location>
        <begin position="27"/>
        <end position="93"/>
    </location>
</feature>
<sequence length="205" mass="20545">MFEMRTPFVAVLASFALLLPIAMACSSSDASSTTEQSGDGGGTQDPDTTDEEDSSTSGDAAGTGKDAGRDVSQSDANANDAGADADADAQEPDPACADRATYNECTVCCSEHHAQGYDTLDQTARNCACNGVGAPGGTAPCATACAKATCAATPVEPTPGDACDLCFRAAIRSGGACSTKINTTCKATPDCTAFLTCGQTYCTGK</sequence>
<gene>
    <name evidence="3" type="ORF">AKJ09_00248</name>
</gene>
<evidence type="ECO:0000313" key="4">
    <source>
        <dbReference type="Proteomes" id="UP000064967"/>
    </source>
</evidence>
<dbReference type="KEGG" id="llu:AKJ09_00248"/>
<evidence type="ECO:0000313" key="3">
    <source>
        <dbReference type="EMBL" id="AKU93584.1"/>
    </source>
</evidence>
<feature type="chain" id="PRO_5005465605" evidence="2">
    <location>
        <begin position="25"/>
        <end position="205"/>
    </location>
</feature>
<keyword evidence="4" id="KW-1185">Reference proteome</keyword>